<feature type="compositionally biased region" description="Basic and acidic residues" evidence="1">
    <location>
        <begin position="717"/>
        <end position="729"/>
    </location>
</feature>
<protein>
    <submittedName>
        <fullName evidence="6">PWWP domain-containing protein</fullName>
    </submittedName>
</protein>
<feature type="region of interest" description="Disordered" evidence="1">
    <location>
        <begin position="529"/>
        <end position="564"/>
    </location>
</feature>
<feature type="domain" description="PWWP" evidence="3">
    <location>
        <begin position="809"/>
        <end position="864"/>
    </location>
</feature>
<feature type="compositionally biased region" description="Polar residues" evidence="1">
    <location>
        <begin position="986"/>
        <end position="1001"/>
    </location>
</feature>
<keyword evidence="2" id="KW-0812">Transmembrane</keyword>
<feature type="region of interest" description="Disordered" evidence="1">
    <location>
        <begin position="683"/>
        <end position="795"/>
    </location>
</feature>
<dbReference type="PROSITE" id="PS50812">
    <property type="entry name" value="PWWP"/>
    <property type="match status" value="1"/>
</dbReference>
<organism evidence="6">
    <name type="scientific">Enterobius vermicularis</name>
    <name type="common">Human pinworm</name>
    <dbReference type="NCBI Taxonomy" id="51028"/>
    <lineage>
        <taxon>Eukaryota</taxon>
        <taxon>Metazoa</taxon>
        <taxon>Ecdysozoa</taxon>
        <taxon>Nematoda</taxon>
        <taxon>Chromadorea</taxon>
        <taxon>Rhabditida</taxon>
        <taxon>Spirurina</taxon>
        <taxon>Oxyuridomorpha</taxon>
        <taxon>Oxyuroidea</taxon>
        <taxon>Oxyuridae</taxon>
        <taxon>Enterobius</taxon>
    </lineage>
</organism>
<evidence type="ECO:0000259" key="3">
    <source>
        <dbReference type="PROSITE" id="PS50812"/>
    </source>
</evidence>
<gene>
    <name evidence="4" type="ORF">EVEC_LOCUS1867</name>
</gene>
<sequence>MHYQYVANLVLWVVLLFALFTVWYVLNFVFCLAASLQTDLEGVDVVLEGFLDLFVGLVQVSTSFILKHPNRDKLRSRVLGEGTEWKEITISHLFCQSHLSIKSGIPIRVHFLNCYWLYLSYFSKPELEIGTRLEVVVIGKSWDNYVIKSSQNGADYFGMIYLGRWVHERQPAYSSRGSDVPQQNVFANYPNGTFPIHMTNKTQKLLPNYESSVKFLRQKELVEVQQQQQRFRELTNGREKQTINHGAPQGPAMVPSTLGTTQLLLKKNKRKAYVPRGMTSLFSTNLPNSRPQEFPNFENGSSEPLGNDEFTKLLMRYVLKDERGSNFNGTGDRSSNPERSFEDYLQLDQTKRLLGPQRRICIKGKDPPNDVIRHTRNAYGVSRGGFGVGSLSHAGASHEMSQSESGSQCTSVPVLETSREMPAVGTANFVNVTPLNITAEKDPPLEDKNSSVDDISVIASVSTSSAVPQSSSSPIRIPSAASTSATSATVTPSQVSSFRPGSPVSALSPTPTFTPLSILTPVGPNTSATSAVALTPAPSSNSTPPSGPGSGSAPAPVSDAPDTSIVDSGLEEIVVEKPQFSPQNGTLASLLECEELTADTQEDPDTSDPNSDEKLEKAPIVCNSPNLPSFAEVLTTTRESEGGDESENEGLANSSKIKFGGSKKANATDNRKIVVKISLGSYPHSTMETKSSPATSTSSESTRRSVADLRCPPEIAKSFEEQDVVRRSETGCPPMVPRSNQDYEDVEENVDVGEKEKKKKKTSGKKKKVENVEEKEVAHSTPFESASRAAAESAFDNPTVEENPFSLVAGDIVWAKNGSEPFWPGELFQFTRVNGVAGAVITWFGVDTFTPFVPLPKIEPFARKYSQRFNPKRNDRKYQKGVARAIYQCRPQSGYFESNITKCIYEVLVNNYHFVLEPFEGTKKRKRKSGGFGLKKKKLPSHGRIEIHEPVTLPEDYDHTEDDESGSIDDSSGMPEADMDPEQMEASCSEQHLSETSSSDASPHKSEDSGQTSPRSPIL</sequence>
<dbReference type="WBParaSite" id="EVEC_0000215901-mRNA-1">
    <property type="protein sequence ID" value="EVEC_0000215901-mRNA-1"/>
    <property type="gene ID" value="EVEC_0000215901"/>
</dbReference>
<feature type="compositionally biased region" description="Low complexity" evidence="1">
    <location>
        <begin position="535"/>
        <end position="544"/>
    </location>
</feature>
<feature type="region of interest" description="Disordered" evidence="1">
    <location>
        <begin position="636"/>
        <end position="665"/>
    </location>
</feature>
<keyword evidence="2" id="KW-1133">Transmembrane helix</keyword>
<feature type="compositionally biased region" description="Basic residues" evidence="1">
    <location>
        <begin position="757"/>
        <end position="768"/>
    </location>
</feature>
<dbReference type="OrthoDB" id="5826339at2759"/>
<accession>A0A158Q9I6</accession>
<feature type="compositionally biased region" description="Low complexity" evidence="1">
    <location>
        <begin position="462"/>
        <end position="497"/>
    </location>
</feature>
<dbReference type="Gene3D" id="2.30.30.140">
    <property type="match status" value="1"/>
</dbReference>
<feature type="compositionally biased region" description="Basic residues" evidence="1">
    <location>
        <begin position="924"/>
        <end position="941"/>
    </location>
</feature>
<feature type="compositionally biased region" description="Basic and acidic residues" evidence="1">
    <location>
        <begin position="769"/>
        <end position="778"/>
    </location>
</feature>
<dbReference type="SUPFAM" id="SSF63748">
    <property type="entry name" value="Tudor/PWWP/MBT"/>
    <property type="match status" value="1"/>
</dbReference>
<feature type="compositionally biased region" description="Low complexity" evidence="1">
    <location>
        <begin position="688"/>
        <end position="700"/>
    </location>
</feature>
<feature type="compositionally biased region" description="Low complexity" evidence="1">
    <location>
        <begin position="784"/>
        <end position="794"/>
    </location>
</feature>
<feature type="region of interest" description="Disordered" evidence="1">
    <location>
        <begin position="924"/>
        <end position="1019"/>
    </location>
</feature>
<name>A0A158Q9I6_ENTVE</name>
<feature type="compositionally biased region" description="Polar residues" evidence="1">
    <location>
        <begin position="1009"/>
        <end position="1019"/>
    </location>
</feature>
<dbReference type="InterPro" id="IPR000313">
    <property type="entry name" value="PWWP_dom"/>
</dbReference>
<keyword evidence="5" id="KW-1185">Reference proteome</keyword>
<keyword evidence="2" id="KW-0472">Membrane</keyword>
<feature type="compositionally biased region" description="Acidic residues" evidence="1">
    <location>
        <begin position="958"/>
        <end position="967"/>
    </location>
</feature>
<evidence type="ECO:0000256" key="1">
    <source>
        <dbReference type="SAM" id="MobiDB-lite"/>
    </source>
</evidence>
<evidence type="ECO:0000313" key="5">
    <source>
        <dbReference type="Proteomes" id="UP000274131"/>
    </source>
</evidence>
<dbReference type="Proteomes" id="UP000274131">
    <property type="component" value="Unassembled WGS sequence"/>
</dbReference>
<feature type="region of interest" description="Disordered" evidence="1">
    <location>
        <begin position="598"/>
        <end position="623"/>
    </location>
</feature>
<evidence type="ECO:0000256" key="2">
    <source>
        <dbReference type="SAM" id="Phobius"/>
    </source>
</evidence>
<evidence type="ECO:0000313" key="4">
    <source>
        <dbReference type="EMBL" id="VDD86724.1"/>
    </source>
</evidence>
<dbReference type="AlphaFoldDB" id="A0A158Q9I6"/>
<reference evidence="6" key="1">
    <citation type="submission" date="2016-04" db="UniProtKB">
        <authorList>
            <consortium name="WormBaseParasite"/>
        </authorList>
    </citation>
    <scope>IDENTIFICATION</scope>
</reference>
<evidence type="ECO:0000313" key="6">
    <source>
        <dbReference type="WBParaSite" id="EVEC_0000215901-mRNA-1"/>
    </source>
</evidence>
<feature type="compositionally biased region" description="Low complexity" evidence="1">
    <location>
        <begin position="551"/>
        <end position="564"/>
    </location>
</feature>
<feature type="transmembrane region" description="Helical" evidence="2">
    <location>
        <begin position="6"/>
        <end position="33"/>
    </location>
</feature>
<proteinExistence type="predicted"/>
<dbReference type="EMBL" id="UXUI01007277">
    <property type="protein sequence ID" value="VDD86724.1"/>
    <property type="molecule type" value="Genomic_DNA"/>
</dbReference>
<reference evidence="4 5" key="2">
    <citation type="submission" date="2018-10" db="EMBL/GenBank/DDBJ databases">
        <authorList>
            <consortium name="Pathogen Informatics"/>
        </authorList>
    </citation>
    <scope>NUCLEOTIDE SEQUENCE [LARGE SCALE GENOMIC DNA]</scope>
</reference>
<feature type="compositionally biased region" description="Acidic residues" evidence="1">
    <location>
        <begin position="742"/>
        <end position="751"/>
    </location>
</feature>
<feature type="region of interest" description="Disordered" evidence="1">
    <location>
        <begin position="462"/>
        <end position="506"/>
    </location>
</feature>